<keyword evidence="4" id="KW-1185">Reference proteome</keyword>
<gene>
    <name evidence="3" type="ORF">C7Y72_18350</name>
</gene>
<evidence type="ECO:0000313" key="4">
    <source>
        <dbReference type="Proteomes" id="UP000240739"/>
    </source>
</evidence>
<feature type="domain" description="Pyridoxamine 5'-phosphate oxidase N-terminal" evidence="2">
    <location>
        <begin position="18"/>
        <end position="141"/>
    </location>
</feature>
<dbReference type="EMBL" id="PYYB01000003">
    <property type="protein sequence ID" value="PTL55600.1"/>
    <property type="molecule type" value="Genomic_DNA"/>
</dbReference>
<dbReference type="PANTHER" id="PTHR35176:SF6">
    <property type="entry name" value="HEME OXYGENASE HI_0854-RELATED"/>
    <property type="match status" value="1"/>
</dbReference>
<comment type="caution">
    <text evidence="3">The sequence shown here is derived from an EMBL/GenBank/DDBJ whole genome shotgun (WGS) entry which is preliminary data.</text>
</comment>
<accession>A0A2T4UDL4</accession>
<dbReference type="NCBIfam" id="TIGR03618">
    <property type="entry name" value="Rv1155_F420"/>
    <property type="match status" value="1"/>
</dbReference>
<evidence type="ECO:0000313" key="3">
    <source>
        <dbReference type="EMBL" id="PTL55600.1"/>
    </source>
</evidence>
<keyword evidence="1" id="KW-0560">Oxidoreductase</keyword>
<evidence type="ECO:0000256" key="1">
    <source>
        <dbReference type="ARBA" id="ARBA00023002"/>
    </source>
</evidence>
<dbReference type="InterPro" id="IPR012349">
    <property type="entry name" value="Split_barrel_FMN-bd"/>
</dbReference>
<organism evidence="3 4">
    <name type="scientific">Paraconexibacter algicola</name>
    <dbReference type="NCBI Taxonomy" id="2133960"/>
    <lineage>
        <taxon>Bacteria</taxon>
        <taxon>Bacillati</taxon>
        <taxon>Actinomycetota</taxon>
        <taxon>Thermoleophilia</taxon>
        <taxon>Solirubrobacterales</taxon>
        <taxon>Paraconexibacteraceae</taxon>
        <taxon>Paraconexibacter</taxon>
    </lineage>
</organism>
<dbReference type="InterPro" id="IPR011576">
    <property type="entry name" value="Pyridox_Oxase_N"/>
</dbReference>
<proteinExistence type="predicted"/>
<dbReference type="Pfam" id="PF01243">
    <property type="entry name" value="PNPOx_N"/>
    <property type="match status" value="1"/>
</dbReference>
<dbReference type="PANTHER" id="PTHR35176">
    <property type="entry name" value="HEME OXYGENASE HI_0854-RELATED"/>
    <property type="match status" value="1"/>
</dbReference>
<dbReference type="Proteomes" id="UP000240739">
    <property type="component" value="Unassembled WGS sequence"/>
</dbReference>
<dbReference type="GO" id="GO:0070967">
    <property type="term" value="F:coenzyme F420 binding"/>
    <property type="evidence" value="ECO:0007669"/>
    <property type="project" value="TreeGrafter"/>
</dbReference>
<dbReference type="GO" id="GO:0016627">
    <property type="term" value="F:oxidoreductase activity, acting on the CH-CH group of donors"/>
    <property type="evidence" value="ECO:0007669"/>
    <property type="project" value="TreeGrafter"/>
</dbReference>
<protein>
    <submittedName>
        <fullName evidence="3">PPOX class F420-dependent oxidoreductase</fullName>
    </submittedName>
</protein>
<dbReference type="Gene3D" id="2.30.110.10">
    <property type="entry name" value="Electron Transport, Fmn-binding Protein, Chain A"/>
    <property type="match status" value="1"/>
</dbReference>
<sequence length="144" mass="15951">MVGDTIRERGAAVPAIEGRVRELIEAKNFAHVGTVREDGTVLVVPVWVHTDGEHVLLNSAEGRAWPANLRRTGTITVTVTNHENPYEFTSITGSLALDTHEGADEHINELSKKYIGQDEYPFRQPGEQRVKFAISPDRVKLHGS</sequence>
<dbReference type="GO" id="GO:0005829">
    <property type="term" value="C:cytosol"/>
    <property type="evidence" value="ECO:0007669"/>
    <property type="project" value="TreeGrafter"/>
</dbReference>
<evidence type="ECO:0000259" key="2">
    <source>
        <dbReference type="Pfam" id="PF01243"/>
    </source>
</evidence>
<dbReference type="SUPFAM" id="SSF50475">
    <property type="entry name" value="FMN-binding split barrel"/>
    <property type="match status" value="1"/>
</dbReference>
<dbReference type="AlphaFoldDB" id="A0A2T4UDL4"/>
<reference evidence="3 4" key="1">
    <citation type="submission" date="2018-03" db="EMBL/GenBank/DDBJ databases">
        <title>Aquarubrobacter algicola gen. nov., sp. nov., a novel actinobacterium isolated from shallow eutrophic lake during the end of cyanobacterial harmful algal blooms.</title>
        <authorList>
            <person name="Chun S.J."/>
        </authorList>
    </citation>
    <scope>NUCLEOTIDE SEQUENCE [LARGE SCALE GENOMIC DNA]</scope>
    <source>
        <strain evidence="3 4">Seoho-28</strain>
    </source>
</reference>
<dbReference type="InterPro" id="IPR019920">
    <property type="entry name" value="F420-binding_dom_put"/>
</dbReference>
<dbReference type="InterPro" id="IPR052019">
    <property type="entry name" value="F420H2_bilvrd_red/Heme_oxyg"/>
</dbReference>
<name>A0A2T4UDL4_9ACTN</name>